<keyword evidence="3 9" id="KW-0812">Transmembrane</keyword>
<feature type="domain" description="Polysaccharide chain length determinant N-terminal" evidence="10">
    <location>
        <begin position="19"/>
        <end position="106"/>
    </location>
</feature>
<keyword evidence="6 9" id="KW-1133">Transmembrane helix</keyword>
<accession>A0ABX0L2K3</accession>
<dbReference type="Gene3D" id="3.40.50.300">
    <property type="entry name" value="P-loop containing nucleotide triphosphate hydrolases"/>
    <property type="match status" value="1"/>
</dbReference>
<evidence type="ECO:0000256" key="6">
    <source>
        <dbReference type="ARBA" id="ARBA00022989"/>
    </source>
</evidence>
<dbReference type="EC" id="2.7.10.2" evidence="12"/>
<organism evidence="12 13">
    <name type="scientific">Iodobacter violaceini</name>
    <dbReference type="NCBI Taxonomy" id="3044271"/>
    <lineage>
        <taxon>Bacteria</taxon>
        <taxon>Pseudomonadati</taxon>
        <taxon>Pseudomonadota</taxon>
        <taxon>Betaproteobacteria</taxon>
        <taxon>Neisseriales</taxon>
        <taxon>Chitinibacteraceae</taxon>
        <taxon>Iodobacter</taxon>
    </lineage>
</organism>
<evidence type="ECO:0000259" key="10">
    <source>
        <dbReference type="Pfam" id="PF02706"/>
    </source>
</evidence>
<dbReference type="Pfam" id="PF13807">
    <property type="entry name" value="GNVR"/>
    <property type="match status" value="1"/>
</dbReference>
<keyword evidence="13" id="KW-1185">Reference proteome</keyword>
<feature type="transmembrane region" description="Helical" evidence="9">
    <location>
        <begin position="33"/>
        <end position="52"/>
    </location>
</feature>
<evidence type="ECO:0000256" key="8">
    <source>
        <dbReference type="SAM" id="Coils"/>
    </source>
</evidence>
<keyword evidence="5" id="KW-0067">ATP-binding</keyword>
<evidence type="ECO:0000256" key="9">
    <source>
        <dbReference type="SAM" id="Phobius"/>
    </source>
</evidence>
<dbReference type="InterPro" id="IPR050445">
    <property type="entry name" value="Bact_polysacc_biosynth/exp"/>
</dbReference>
<keyword evidence="8" id="KW-0175">Coiled coil</keyword>
<keyword evidence="2" id="KW-1003">Cell membrane</keyword>
<dbReference type="PANTHER" id="PTHR32309">
    <property type="entry name" value="TYROSINE-PROTEIN KINASE"/>
    <property type="match status" value="1"/>
</dbReference>
<evidence type="ECO:0000256" key="7">
    <source>
        <dbReference type="ARBA" id="ARBA00023136"/>
    </source>
</evidence>
<dbReference type="InterPro" id="IPR032807">
    <property type="entry name" value="GNVR"/>
</dbReference>
<dbReference type="Pfam" id="PF02706">
    <property type="entry name" value="Wzz"/>
    <property type="match status" value="1"/>
</dbReference>
<evidence type="ECO:0000256" key="1">
    <source>
        <dbReference type="ARBA" id="ARBA00004651"/>
    </source>
</evidence>
<evidence type="ECO:0000256" key="4">
    <source>
        <dbReference type="ARBA" id="ARBA00022741"/>
    </source>
</evidence>
<sequence>MNQTQRLPGHMPATEQNPLLEYWRSISKRKWKILVFAITVAAVATAIVFSIAPSYRSTTTILIESSRQKILSVEEVYSGVTANREYFQTQAEILQSRDLAIKTIKALKLWNYPEFDPRLVKASFWSSFLKTEETKEKASWTEDKLAAAIYPAFAKNVDVELVRLSQLAKISFTSTDKELAAAVPNKLSEMYIDSDRDARFAMAQGASKWLNDRLGGLREKLDKSEYALQQYRETNGIISLSKEGQNGNSNQVSDATQQLIAAKMKRAEAENAYRQVTAVKNGDYSSVPAVITNPQVADAKRQEAEAESKMADLIQRYGVDHPKMVQAEGELRAAKANAKRQVDAVVGSLRQSYEAAQGTERALEAVLNQARGAVSNLNRKEVQLGVLEREATANRQLYENFIARAKQTAASQDLQSAIARVIDAASTPSAPIKPKKSQIIIMAGLLGLLLASAASILLDRLNNTINNSDDVERLLGHPLLTSIPLLNKKQASDAGKLVLSEPRSIYAESIFTARTGVALSSIDATERTLLITSSMPNEGKTTFASNLALALSSTRRTLIIDADLRKPGLARKLGLNPASPGLSNLVAGNATLEECLQRVGDSQLFCIGTGDIPPSSLEILMSKRFSELLKQLSASYEMLVIDGPPLSLVSDPLILAPLCSDTLFVTRAQETPHPIARKNLARLTQAGGRVLGVTLSHLDFKKAERYYGQYGSISQYGKAYGAT</sequence>
<evidence type="ECO:0000256" key="2">
    <source>
        <dbReference type="ARBA" id="ARBA00022475"/>
    </source>
</evidence>
<proteinExistence type="predicted"/>
<dbReference type="InterPro" id="IPR027417">
    <property type="entry name" value="P-loop_NTPase"/>
</dbReference>
<keyword evidence="4" id="KW-0547">Nucleotide-binding</keyword>
<dbReference type="NCBIfam" id="TIGR01007">
    <property type="entry name" value="eps_fam"/>
    <property type="match status" value="1"/>
</dbReference>
<gene>
    <name evidence="12" type="ORF">HA050_20685</name>
</gene>
<evidence type="ECO:0000313" key="13">
    <source>
        <dbReference type="Proteomes" id="UP000712570"/>
    </source>
</evidence>
<evidence type="ECO:0000256" key="3">
    <source>
        <dbReference type="ARBA" id="ARBA00022692"/>
    </source>
</evidence>
<dbReference type="PANTHER" id="PTHR32309:SF13">
    <property type="entry name" value="FERRIC ENTEROBACTIN TRANSPORT PROTEIN FEPE"/>
    <property type="match status" value="1"/>
</dbReference>
<dbReference type="RefSeq" id="WP_166830276.1">
    <property type="nucleotide sequence ID" value="NZ_JAAOLX010000016.1"/>
</dbReference>
<reference evidence="12 13" key="1">
    <citation type="submission" date="2020-03" db="EMBL/GenBank/DDBJ databases">
        <title>Draft genome sequence of environmentally isolated violet-colored cultures.</title>
        <authorList>
            <person name="Wilson H.S."/>
        </authorList>
    </citation>
    <scope>NUCLEOTIDE SEQUENCE [LARGE SCALE GENOMIC DNA]</scope>
    <source>
        <strain evidence="12 13">HSC-16F04</strain>
    </source>
</reference>
<evidence type="ECO:0000256" key="5">
    <source>
        <dbReference type="ARBA" id="ARBA00022840"/>
    </source>
</evidence>
<feature type="coiled-coil region" evidence="8">
    <location>
        <begin position="296"/>
        <end position="380"/>
    </location>
</feature>
<feature type="domain" description="Tyrosine-protein kinase G-rich" evidence="11">
    <location>
        <begin position="387"/>
        <end position="456"/>
    </location>
</feature>
<dbReference type="GO" id="GO:0004715">
    <property type="term" value="F:non-membrane spanning protein tyrosine kinase activity"/>
    <property type="evidence" value="ECO:0007669"/>
    <property type="project" value="UniProtKB-EC"/>
</dbReference>
<name>A0ABX0L2K3_9NEIS</name>
<comment type="caution">
    <text evidence="12">The sequence shown here is derived from an EMBL/GenBank/DDBJ whole genome shotgun (WGS) entry which is preliminary data.</text>
</comment>
<evidence type="ECO:0000259" key="11">
    <source>
        <dbReference type="Pfam" id="PF13807"/>
    </source>
</evidence>
<keyword evidence="7 9" id="KW-0472">Membrane</keyword>
<dbReference type="SUPFAM" id="SSF52540">
    <property type="entry name" value="P-loop containing nucleoside triphosphate hydrolases"/>
    <property type="match status" value="1"/>
</dbReference>
<comment type="subcellular location">
    <subcellularLocation>
        <location evidence="1">Cell membrane</location>
        <topology evidence="1">Multi-pass membrane protein</topology>
    </subcellularLocation>
</comment>
<dbReference type="InterPro" id="IPR005702">
    <property type="entry name" value="Wzc-like_C"/>
</dbReference>
<dbReference type="Proteomes" id="UP000712570">
    <property type="component" value="Unassembled WGS sequence"/>
</dbReference>
<evidence type="ECO:0000313" key="12">
    <source>
        <dbReference type="EMBL" id="NHQ88519.1"/>
    </source>
</evidence>
<dbReference type="EMBL" id="JAAOLX010000016">
    <property type="protein sequence ID" value="NHQ88519.1"/>
    <property type="molecule type" value="Genomic_DNA"/>
</dbReference>
<protein>
    <submittedName>
        <fullName evidence="12">Polysaccharide biosynthesis tyrosine autokinase</fullName>
        <ecNumber evidence="12">2.7.10.2</ecNumber>
    </submittedName>
</protein>
<keyword evidence="12" id="KW-0808">Transferase</keyword>
<dbReference type="CDD" id="cd05387">
    <property type="entry name" value="BY-kinase"/>
    <property type="match status" value="1"/>
</dbReference>
<dbReference type="InterPro" id="IPR003856">
    <property type="entry name" value="LPS_length_determ_N"/>
</dbReference>